<keyword evidence="4" id="KW-1185">Reference proteome</keyword>
<keyword evidence="1" id="KW-0812">Transmembrane</keyword>
<evidence type="ECO:0000259" key="2">
    <source>
        <dbReference type="SMART" id="SM01080"/>
    </source>
</evidence>
<name>A0A1M5NJ66_9BACT</name>
<feature type="transmembrane region" description="Helical" evidence="1">
    <location>
        <begin position="332"/>
        <end position="350"/>
    </location>
</feature>
<gene>
    <name evidence="3" type="ORF">SAMN04488109_2346</name>
</gene>
<dbReference type="SMART" id="SM01080">
    <property type="entry name" value="CHASE2"/>
    <property type="match status" value="1"/>
</dbReference>
<keyword evidence="1" id="KW-0472">Membrane</keyword>
<proteinExistence type="predicted"/>
<dbReference type="EMBL" id="FQWQ01000001">
    <property type="protein sequence ID" value="SHG89003.1"/>
    <property type="molecule type" value="Genomic_DNA"/>
</dbReference>
<dbReference type="Pfam" id="PF05226">
    <property type="entry name" value="CHASE2"/>
    <property type="match status" value="1"/>
</dbReference>
<dbReference type="InterPro" id="IPR007890">
    <property type="entry name" value="CHASE2"/>
</dbReference>
<dbReference type="STRING" id="947013.SAMN04488109_2346"/>
<feature type="domain" description="CHASE2" evidence="2">
    <location>
        <begin position="39"/>
        <end position="345"/>
    </location>
</feature>
<keyword evidence="1" id="KW-1133">Transmembrane helix</keyword>
<evidence type="ECO:0000313" key="4">
    <source>
        <dbReference type="Proteomes" id="UP000184212"/>
    </source>
</evidence>
<dbReference type="Proteomes" id="UP000184212">
    <property type="component" value="Unassembled WGS sequence"/>
</dbReference>
<dbReference type="OrthoDB" id="1403562at2"/>
<evidence type="ECO:0000256" key="1">
    <source>
        <dbReference type="SAM" id="Phobius"/>
    </source>
</evidence>
<sequence>MRKFWLDCLIATNFVFLAMWAIVGITNLRMFNAFDSIGVALNDVELTDYVFQRLRETPKTDTSIVVVNIGNLSRREIAEQIRIISKYKPKIIGIDAFFDCRGNTRDTINCAALRDVMGNYMLGSAIQEAGNVILVTKTIRKDTLLPQGVFDSLRRSDFSANAYGEGFANLDTDAAFQEDSKTCRQVNPRQYDKEGKPQYAFSVAMAMAYDSVKTKEFLKRDNFKEIINYRGTIMDTYEQTQFSLGFYALDVKQIFEESFEPHTVKDKIVIMGFLGNEFGDPSWADRFYTPLNKKMAGKANPDMFGVVVHANVVSMILNENYINEMADWQEELLAFIICLLNVALFSLINTRWPTWYDGITKLLQLTQLLAYTVLMVFIFHWFSFKLNVTLTLAAVALVGDIYEIYMSVIKNLIQKIIHFLPFTRHKEEVLTP</sequence>
<dbReference type="RefSeq" id="WP_073133844.1">
    <property type="nucleotide sequence ID" value="NZ_FQWQ01000001.1"/>
</dbReference>
<feature type="transmembrane region" description="Helical" evidence="1">
    <location>
        <begin position="388"/>
        <end position="405"/>
    </location>
</feature>
<accession>A0A1M5NJ66</accession>
<organism evidence="3 4">
    <name type="scientific">Chryseolinea serpens</name>
    <dbReference type="NCBI Taxonomy" id="947013"/>
    <lineage>
        <taxon>Bacteria</taxon>
        <taxon>Pseudomonadati</taxon>
        <taxon>Bacteroidota</taxon>
        <taxon>Cytophagia</taxon>
        <taxon>Cytophagales</taxon>
        <taxon>Fulvivirgaceae</taxon>
        <taxon>Chryseolinea</taxon>
    </lineage>
</organism>
<evidence type="ECO:0000313" key="3">
    <source>
        <dbReference type="EMBL" id="SHG89003.1"/>
    </source>
</evidence>
<feature type="transmembrane region" description="Helical" evidence="1">
    <location>
        <begin position="362"/>
        <end position="382"/>
    </location>
</feature>
<protein>
    <submittedName>
        <fullName evidence="3">Sensor domain CHASE2-containing protein</fullName>
    </submittedName>
</protein>
<dbReference type="AlphaFoldDB" id="A0A1M5NJ66"/>
<reference evidence="3 4" key="1">
    <citation type="submission" date="2016-11" db="EMBL/GenBank/DDBJ databases">
        <authorList>
            <person name="Jaros S."/>
            <person name="Januszkiewicz K."/>
            <person name="Wedrychowicz H."/>
        </authorList>
    </citation>
    <scope>NUCLEOTIDE SEQUENCE [LARGE SCALE GENOMIC DNA]</scope>
    <source>
        <strain evidence="3 4">DSM 24574</strain>
    </source>
</reference>